<dbReference type="InterPro" id="IPR018108">
    <property type="entry name" value="MCP_transmembrane"/>
</dbReference>
<evidence type="ECO:0008006" key="12">
    <source>
        <dbReference type="Google" id="ProtNLM"/>
    </source>
</evidence>
<dbReference type="Pfam" id="PF00153">
    <property type="entry name" value="Mito_carr"/>
    <property type="match status" value="3"/>
</dbReference>
<protein>
    <recommendedName>
        <fullName evidence="12">Mitochondrial carrier protein</fullName>
    </recommendedName>
</protein>
<evidence type="ECO:0000256" key="6">
    <source>
        <dbReference type="ARBA" id="ARBA00022989"/>
    </source>
</evidence>
<accession>A0A7S4QE14</accession>
<dbReference type="PROSITE" id="PS50920">
    <property type="entry name" value="SOLCAR"/>
    <property type="match status" value="3"/>
</dbReference>
<comment type="subcellular location">
    <subcellularLocation>
        <location evidence="1">Mitochondrion membrane</location>
        <topology evidence="1">Multi-pass membrane protein</topology>
    </subcellularLocation>
</comment>
<keyword evidence="3 10" id="KW-0813">Transport</keyword>
<feature type="repeat" description="Solcar" evidence="9">
    <location>
        <begin position="3"/>
        <end position="101"/>
    </location>
</feature>
<comment type="similarity">
    <text evidence="2 10">Belongs to the mitochondrial carrier (TC 2.A.29) family.</text>
</comment>
<dbReference type="GO" id="GO:0000064">
    <property type="term" value="F:L-ornithine transmembrane transporter activity"/>
    <property type="evidence" value="ECO:0007669"/>
    <property type="project" value="TreeGrafter"/>
</dbReference>
<proteinExistence type="inferred from homology"/>
<dbReference type="AlphaFoldDB" id="A0A7S4QE14"/>
<evidence type="ECO:0000256" key="9">
    <source>
        <dbReference type="PROSITE-ProRule" id="PRU00282"/>
    </source>
</evidence>
<name>A0A7S4QE14_9DINO</name>
<reference evidence="11" key="1">
    <citation type="submission" date="2021-01" db="EMBL/GenBank/DDBJ databases">
        <authorList>
            <person name="Corre E."/>
            <person name="Pelletier E."/>
            <person name="Niang G."/>
            <person name="Scheremetjew M."/>
            <person name="Finn R."/>
            <person name="Kale V."/>
            <person name="Holt S."/>
            <person name="Cochrane G."/>
            <person name="Meng A."/>
            <person name="Brown T."/>
            <person name="Cohen L."/>
        </authorList>
    </citation>
    <scope>NUCLEOTIDE SEQUENCE</scope>
    <source>
        <strain evidence="11">CCMP3105</strain>
    </source>
</reference>
<dbReference type="PANTHER" id="PTHR45624:SF15">
    <property type="entry name" value="MITOCHONDRIAL ARGININE TRANSPORTER BAC1"/>
    <property type="match status" value="1"/>
</dbReference>
<feature type="repeat" description="Solcar" evidence="9">
    <location>
        <begin position="230"/>
        <end position="313"/>
    </location>
</feature>
<sequence length="319" mass="34288">MEMGLRLKDTASGVCGAVCCTYAGLPFDVVKVRLQSQSQSLLRTAVMTSVAPRYNGLTDCVRQIIREEGLTTFFRGAIPALWSAVSENAVGITVQHAVHRQLACAYGDPDVRFSMPVECLIGGFTGYFTSLAMCPFEVAKVKLQAARAQSHLHAGEARSLGADGAGSLGREGIVGCMRSVVRAEGVAGLYRGLTGLWARDIPFNALFYGSYESMCTLMMWFGNHRSKDQLNGAQVMCAGGCAGALGWSLVIPFDVVKTRQQTGQAAGSIFRIMHSIWSREGMSALFSGWGPAVLRAVPSNAGLFLGVELSSRWFHTLLN</sequence>
<keyword evidence="4 9" id="KW-0812">Transmembrane</keyword>
<evidence type="ECO:0000256" key="7">
    <source>
        <dbReference type="ARBA" id="ARBA00023128"/>
    </source>
</evidence>
<evidence type="ECO:0000256" key="3">
    <source>
        <dbReference type="ARBA" id="ARBA00022448"/>
    </source>
</evidence>
<dbReference type="Gene3D" id="1.50.40.10">
    <property type="entry name" value="Mitochondrial carrier domain"/>
    <property type="match status" value="1"/>
</dbReference>
<evidence type="ECO:0000313" key="11">
    <source>
        <dbReference type="EMBL" id="CAE4580797.1"/>
    </source>
</evidence>
<keyword evidence="7" id="KW-0496">Mitochondrion</keyword>
<feature type="repeat" description="Solcar" evidence="9">
    <location>
        <begin position="113"/>
        <end position="217"/>
    </location>
</feature>
<dbReference type="PANTHER" id="PTHR45624">
    <property type="entry name" value="MITOCHONDRIAL BASIC AMINO ACIDS TRANSPORTER-RELATED"/>
    <property type="match status" value="1"/>
</dbReference>
<gene>
    <name evidence="11" type="ORF">AMON00008_LOCUS18968</name>
</gene>
<evidence type="ECO:0000256" key="1">
    <source>
        <dbReference type="ARBA" id="ARBA00004225"/>
    </source>
</evidence>
<dbReference type="GO" id="GO:1990575">
    <property type="term" value="P:mitochondrial L-ornithine transmembrane transport"/>
    <property type="evidence" value="ECO:0007669"/>
    <property type="project" value="TreeGrafter"/>
</dbReference>
<dbReference type="GO" id="GO:0031966">
    <property type="term" value="C:mitochondrial membrane"/>
    <property type="evidence" value="ECO:0007669"/>
    <property type="project" value="UniProtKB-SubCell"/>
</dbReference>
<organism evidence="11">
    <name type="scientific">Alexandrium monilatum</name>
    <dbReference type="NCBI Taxonomy" id="311494"/>
    <lineage>
        <taxon>Eukaryota</taxon>
        <taxon>Sar</taxon>
        <taxon>Alveolata</taxon>
        <taxon>Dinophyceae</taxon>
        <taxon>Gonyaulacales</taxon>
        <taxon>Pyrocystaceae</taxon>
        <taxon>Alexandrium</taxon>
    </lineage>
</organism>
<dbReference type="InterPro" id="IPR050567">
    <property type="entry name" value="Mitochondrial_Carrier"/>
</dbReference>
<keyword evidence="8 9" id="KW-0472">Membrane</keyword>
<evidence type="ECO:0000256" key="2">
    <source>
        <dbReference type="ARBA" id="ARBA00006375"/>
    </source>
</evidence>
<keyword evidence="5" id="KW-0677">Repeat</keyword>
<evidence type="ECO:0000256" key="4">
    <source>
        <dbReference type="ARBA" id="ARBA00022692"/>
    </source>
</evidence>
<dbReference type="EMBL" id="HBNR01027945">
    <property type="protein sequence ID" value="CAE4580797.1"/>
    <property type="molecule type" value="Transcribed_RNA"/>
</dbReference>
<evidence type="ECO:0000256" key="5">
    <source>
        <dbReference type="ARBA" id="ARBA00022737"/>
    </source>
</evidence>
<dbReference type="SUPFAM" id="SSF103506">
    <property type="entry name" value="Mitochondrial carrier"/>
    <property type="match status" value="1"/>
</dbReference>
<dbReference type="InterPro" id="IPR023395">
    <property type="entry name" value="MCP_dom_sf"/>
</dbReference>
<evidence type="ECO:0000256" key="8">
    <source>
        <dbReference type="ARBA" id="ARBA00023136"/>
    </source>
</evidence>
<evidence type="ECO:0000256" key="10">
    <source>
        <dbReference type="RuleBase" id="RU000488"/>
    </source>
</evidence>
<keyword evidence="6" id="KW-1133">Transmembrane helix</keyword>